<dbReference type="AlphaFoldDB" id="A0A6H5H4A0"/>
<dbReference type="GO" id="GO:0009113">
    <property type="term" value="P:purine nucleobase biosynthetic process"/>
    <property type="evidence" value="ECO:0007669"/>
    <property type="project" value="InterPro"/>
</dbReference>
<dbReference type="SUPFAM" id="SSF56235">
    <property type="entry name" value="N-terminal nucleophile aminohydrolases (Ntn hydrolases)"/>
    <property type="match status" value="1"/>
</dbReference>
<feature type="active site" description="Nucleophile" evidence="17">
    <location>
        <position position="47"/>
    </location>
</feature>
<dbReference type="EMBL" id="CADCXU010023069">
    <property type="protein sequence ID" value="CAB0010618.1"/>
    <property type="molecule type" value="Genomic_DNA"/>
</dbReference>
<dbReference type="GO" id="GO:0046872">
    <property type="term" value="F:metal ion binding"/>
    <property type="evidence" value="ECO:0007669"/>
    <property type="project" value="UniProtKB-KW"/>
</dbReference>
<feature type="binding site" evidence="18">
    <location>
        <position position="454"/>
    </location>
    <ligand>
        <name>Mg(2+)</name>
        <dbReference type="ChEBI" id="CHEBI:18420"/>
    </ligand>
</feature>
<feature type="binding site" evidence="18">
    <location>
        <position position="355"/>
    </location>
    <ligand>
        <name>Mg(2+)</name>
        <dbReference type="ChEBI" id="CHEBI:18420"/>
    </ligand>
</feature>
<evidence type="ECO:0000256" key="9">
    <source>
        <dbReference type="ARBA" id="ARBA00022842"/>
    </source>
</evidence>
<accession>A0A6H5H4A0</accession>
<evidence type="ECO:0000256" key="16">
    <source>
        <dbReference type="PIRNR" id="PIRNR000485"/>
    </source>
</evidence>
<evidence type="ECO:0000256" key="18">
    <source>
        <dbReference type="PIRSR" id="PIRSR000485-2"/>
    </source>
</evidence>
<evidence type="ECO:0000313" key="22">
    <source>
        <dbReference type="Proteomes" id="UP000479000"/>
    </source>
</evidence>
<evidence type="ECO:0000259" key="20">
    <source>
        <dbReference type="PROSITE" id="PS51278"/>
    </source>
</evidence>
<dbReference type="SUPFAM" id="SSF53271">
    <property type="entry name" value="PRTase-like"/>
    <property type="match status" value="1"/>
</dbReference>
<dbReference type="Pfam" id="PF13522">
    <property type="entry name" value="GATase_6"/>
    <property type="match status" value="1"/>
</dbReference>
<feature type="binding site" evidence="19">
    <location>
        <position position="490"/>
    </location>
    <ligand>
        <name>[4Fe-4S] cluster</name>
        <dbReference type="ChEBI" id="CHEBI:49883"/>
    </ligand>
</feature>
<feature type="binding site" evidence="19">
    <location>
        <position position="546"/>
    </location>
    <ligand>
        <name>[4Fe-4S] cluster</name>
        <dbReference type="ChEBI" id="CHEBI:49883"/>
    </ligand>
</feature>
<evidence type="ECO:0000256" key="19">
    <source>
        <dbReference type="PIRSR" id="PIRSR000485-3"/>
    </source>
</evidence>
<keyword evidence="6 16" id="KW-0808">Transferase</keyword>
<organism evidence="21 22">
    <name type="scientific">Nesidiocoris tenuis</name>
    <dbReference type="NCBI Taxonomy" id="355587"/>
    <lineage>
        <taxon>Eukaryota</taxon>
        <taxon>Metazoa</taxon>
        <taxon>Ecdysozoa</taxon>
        <taxon>Arthropoda</taxon>
        <taxon>Hexapoda</taxon>
        <taxon>Insecta</taxon>
        <taxon>Pterygota</taxon>
        <taxon>Neoptera</taxon>
        <taxon>Paraneoptera</taxon>
        <taxon>Hemiptera</taxon>
        <taxon>Heteroptera</taxon>
        <taxon>Panheteroptera</taxon>
        <taxon>Cimicomorpha</taxon>
        <taxon>Miridae</taxon>
        <taxon>Dicyphina</taxon>
        <taxon>Nesidiocoris</taxon>
    </lineage>
</organism>
<dbReference type="InterPro" id="IPR000836">
    <property type="entry name" value="PRTase_dom"/>
</dbReference>
<evidence type="ECO:0000256" key="7">
    <source>
        <dbReference type="ARBA" id="ARBA00022723"/>
    </source>
</evidence>
<dbReference type="CDD" id="cd00715">
    <property type="entry name" value="GPATase_N"/>
    <property type="match status" value="1"/>
</dbReference>
<dbReference type="InterPro" id="IPR035584">
    <property type="entry name" value="PurF_N"/>
</dbReference>
<dbReference type="PANTHER" id="PTHR11907">
    <property type="entry name" value="AMIDOPHOSPHORIBOSYLTRANSFERASE"/>
    <property type="match status" value="1"/>
</dbReference>
<name>A0A6H5H4A0_9HEMI</name>
<dbReference type="OrthoDB" id="191723at2759"/>
<dbReference type="InterPro" id="IPR005854">
    <property type="entry name" value="PurF"/>
</dbReference>
<feature type="binding site" evidence="19">
    <location>
        <position position="549"/>
    </location>
    <ligand>
        <name>[4Fe-4S] cluster</name>
        <dbReference type="ChEBI" id="CHEBI:49883"/>
    </ligand>
</feature>
<dbReference type="GO" id="GO:0006189">
    <property type="term" value="P:'de novo' IMP biosynthetic process"/>
    <property type="evidence" value="ECO:0007669"/>
    <property type="project" value="UniProtKB-UniPathway"/>
</dbReference>
<evidence type="ECO:0000256" key="15">
    <source>
        <dbReference type="ARBA" id="ARBA00048545"/>
    </source>
</evidence>
<keyword evidence="8 16" id="KW-0658">Purine biosynthesis</keyword>
<proteinExistence type="inferred from homology"/>
<dbReference type="Gene3D" id="3.60.20.10">
    <property type="entry name" value="Glutamine Phosphoribosylpyrophosphate, subunit 1, domain 1"/>
    <property type="match status" value="1"/>
</dbReference>
<keyword evidence="11 19" id="KW-0408">Iron</keyword>
<comment type="cofactor">
    <cofactor evidence="18">
        <name>Mg(2+)</name>
        <dbReference type="ChEBI" id="CHEBI:18420"/>
    </cofactor>
    <text evidence="18">Binds 1 Mg(2+) ion per subunit.</text>
</comment>
<keyword evidence="5 16" id="KW-0328">Glycosyltransferase</keyword>
<comment type="pathway">
    <text evidence="1 16">Purine metabolism; IMP biosynthesis via de novo pathway; N(1)-(5-phospho-D-ribosyl)glycinamide from 5-phospho-alpha-D-ribose 1-diphosphate: step 1/2.</text>
</comment>
<keyword evidence="9 18" id="KW-0460">Magnesium</keyword>
<dbReference type="HAMAP" id="MF_01931">
    <property type="entry name" value="PurF"/>
    <property type="match status" value="1"/>
</dbReference>
<dbReference type="GO" id="GO:0004044">
    <property type="term" value="F:amidophosphoribosyltransferase activity"/>
    <property type="evidence" value="ECO:0007669"/>
    <property type="project" value="UniProtKB-EC"/>
</dbReference>
<comment type="similarity">
    <text evidence="2 16">In the C-terminal section; belongs to the purine/pyrimidine phosphoribosyltransferase family.</text>
</comment>
<dbReference type="InterPro" id="IPR029057">
    <property type="entry name" value="PRTase-like"/>
</dbReference>
<comment type="cofactor">
    <cofactor evidence="19">
        <name>[4Fe-4S] cluster</name>
        <dbReference type="ChEBI" id="CHEBI:49883"/>
    </cofactor>
    <text evidence="19">Binds 1 [4Fe-4S] cluster per subunit.</text>
</comment>
<evidence type="ECO:0000256" key="17">
    <source>
        <dbReference type="PIRSR" id="PIRSR000485-1"/>
    </source>
</evidence>
<gene>
    <name evidence="21" type="ORF">NTEN_LOCUS15657</name>
</gene>
<evidence type="ECO:0000256" key="6">
    <source>
        <dbReference type="ARBA" id="ARBA00022679"/>
    </source>
</evidence>
<evidence type="ECO:0000256" key="5">
    <source>
        <dbReference type="ARBA" id="ARBA00022676"/>
    </source>
</evidence>
<dbReference type="FunFam" id="3.60.20.10:FF:000047">
    <property type="entry name" value="Amidophosphoribosyltransferase"/>
    <property type="match status" value="1"/>
</dbReference>
<keyword evidence="4" id="KW-0004">4Fe-4S</keyword>
<keyword evidence="10" id="KW-0315">Glutamine amidotransferase</keyword>
<evidence type="ECO:0000313" key="21">
    <source>
        <dbReference type="EMBL" id="CAB0010618.1"/>
    </source>
</evidence>
<keyword evidence="12 19" id="KW-0411">Iron-sulfur</keyword>
<sequence>MATTKIDSGLNNKLINRQKDVAFSIAKVNLAGAMASGEELTGMKHECGVFGCVAAAPWPTSIDVGQVICLGLVALQHRGQESAGIVTSEGNSSTHFNVKKGMGMISNIFNDESMKKLKGNLGIGHTRYSTSAASEEVNCQPFVVHTVHGVLAVAHNGELVNCDKLRKQVLSRGVGLSTHSDSELITQALCLNPPDGEEDNGPDWPARIKHLMQLAPLSYSLVIMMQDRVYGVRDPYGNRPLCLGRIVPLNGRTGDEGWVISSESCGFLSIGARYFREVLPGEIVQITSSGFKTVDIIERPEDRSLAFCIFEYVYFARSDTIFEGQMVYSVRMQCGRMLAREAFVEADIISSVPESGTAAAHGFSREVSISNSNLTYYILGHKIPSLIGPFSSYLTSFLLFSQSGIPFAEVLCKNRYVGRTFIQPSTRLRQLGVAKKFGALSENVQDKRIVLIDDSIVRGNTIGPIVKLLKDAGAKEVHVRIASPPLKYPCFMGINIPTSEELIANKLDSVKLADHTGADSLAYLSVEGLRKAVQKNIKDTKEVGHCTACLTGEYPEPLEW</sequence>
<feature type="domain" description="Glutamine amidotransferase type-2" evidence="20">
    <location>
        <begin position="47"/>
        <end position="289"/>
    </location>
</feature>
<evidence type="ECO:0000256" key="10">
    <source>
        <dbReference type="ARBA" id="ARBA00022962"/>
    </source>
</evidence>
<dbReference type="CDD" id="cd06223">
    <property type="entry name" value="PRTases_typeI"/>
    <property type="match status" value="1"/>
</dbReference>
<evidence type="ECO:0000256" key="13">
    <source>
        <dbReference type="ARBA" id="ARBA00033770"/>
    </source>
</evidence>
<evidence type="ECO:0000256" key="11">
    <source>
        <dbReference type="ARBA" id="ARBA00023004"/>
    </source>
</evidence>
<evidence type="ECO:0000256" key="1">
    <source>
        <dbReference type="ARBA" id="ARBA00005209"/>
    </source>
</evidence>
<keyword evidence="7 18" id="KW-0479">Metal-binding</keyword>
<dbReference type="Gene3D" id="3.40.50.2020">
    <property type="match status" value="1"/>
</dbReference>
<evidence type="ECO:0000256" key="14">
    <source>
        <dbReference type="ARBA" id="ARBA00033776"/>
    </source>
</evidence>
<evidence type="ECO:0000256" key="12">
    <source>
        <dbReference type="ARBA" id="ARBA00023014"/>
    </source>
</evidence>
<dbReference type="PROSITE" id="PS51278">
    <property type="entry name" value="GATASE_TYPE_2"/>
    <property type="match status" value="1"/>
</dbReference>
<comment type="catalytic activity">
    <reaction evidence="15">
        <text>5-phospho-beta-D-ribosylamine + L-glutamate + diphosphate = 5-phospho-alpha-D-ribose 1-diphosphate + L-glutamine + H2O</text>
        <dbReference type="Rhea" id="RHEA:14905"/>
        <dbReference type="ChEBI" id="CHEBI:15377"/>
        <dbReference type="ChEBI" id="CHEBI:29985"/>
        <dbReference type="ChEBI" id="CHEBI:33019"/>
        <dbReference type="ChEBI" id="CHEBI:58017"/>
        <dbReference type="ChEBI" id="CHEBI:58359"/>
        <dbReference type="ChEBI" id="CHEBI:58681"/>
        <dbReference type="EC" id="2.4.2.14"/>
    </reaction>
    <physiologicalReaction direction="right-to-left" evidence="15">
        <dbReference type="Rhea" id="RHEA:14907"/>
    </physiologicalReaction>
</comment>
<dbReference type="Proteomes" id="UP000479000">
    <property type="component" value="Unassembled WGS sequence"/>
</dbReference>
<dbReference type="EC" id="2.4.2.14" evidence="3 16"/>
<evidence type="ECO:0000256" key="4">
    <source>
        <dbReference type="ARBA" id="ARBA00022485"/>
    </source>
</evidence>
<evidence type="ECO:0000256" key="2">
    <source>
        <dbReference type="ARBA" id="ARBA00010138"/>
    </source>
</evidence>
<evidence type="ECO:0000256" key="3">
    <source>
        <dbReference type="ARBA" id="ARBA00011941"/>
    </source>
</evidence>
<dbReference type="InterPro" id="IPR029055">
    <property type="entry name" value="Ntn_hydrolases_N"/>
</dbReference>
<reference evidence="21 22" key="1">
    <citation type="submission" date="2020-02" db="EMBL/GenBank/DDBJ databases">
        <authorList>
            <person name="Ferguson B K."/>
        </authorList>
    </citation>
    <scope>NUCLEOTIDE SEQUENCE [LARGE SCALE GENOMIC DNA]</scope>
</reference>
<dbReference type="InterPro" id="IPR017932">
    <property type="entry name" value="GATase_2_dom"/>
</dbReference>
<dbReference type="GO" id="GO:0051539">
    <property type="term" value="F:4 iron, 4 sulfur cluster binding"/>
    <property type="evidence" value="ECO:0007669"/>
    <property type="project" value="UniProtKB-KW"/>
</dbReference>
<dbReference type="UniPathway" id="UPA00074">
    <property type="reaction ID" value="UER00124"/>
</dbReference>
<evidence type="ECO:0000256" key="8">
    <source>
        <dbReference type="ARBA" id="ARBA00022755"/>
    </source>
</evidence>
<keyword evidence="22" id="KW-1185">Reference proteome</keyword>
<feature type="binding site" evidence="19">
    <location>
        <position position="308"/>
    </location>
    <ligand>
        <name>[4Fe-4S] cluster</name>
        <dbReference type="ChEBI" id="CHEBI:49883"/>
    </ligand>
</feature>
<dbReference type="PIRSF" id="PIRSF000485">
    <property type="entry name" value="Amd_phspho_trans"/>
    <property type="match status" value="1"/>
</dbReference>
<protein>
    <recommendedName>
        <fullName evidence="13 16">Amidophosphoribosyltransferase</fullName>
        <shortName evidence="16">ATase</shortName>
        <ecNumber evidence="3 16">2.4.2.14</ecNumber>
    </recommendedName>
    <alternativeName>
        <fullName evidence="14 16">Glutamine phosphoribosylpyrophosphate amidotransferase</fullName>
    </alternativeName>
</protein>
<feature type="binding site" evidence="18">
    <location>
        <position position="453"/>
    </location>
    <ligand>
        <name>Mg(2+)</name>
        <dbReference type="ChEBI" id="CHEBI:18420"/>
    </ligand>
</feature>